<evidence type="ECO:0000313" key="2">
    <source>
        <dbReference type="Proteomes" id="UP000830671"/>
    </source>
</evidence>
<dbReference type="KEGG" id="clup:CLUP02_13680"/>
<name>A0A9Q8T4N3_9PEZI</name>
<dbReference type="GeneID" id="73347627"/>
<keyword evidence="2" id="KW-1185">Reference proteome</keyword>
<dbReference type="Proteomes" id="UP000830671">
    <property type="component" value="Chromosome 7"/>
</dbReference>
<dbReference type="AlphaFoldDB" id="A0A9Q8T4N3"/>
<accession>A0A9Q8T4N3</accession>
<dbReference type="RefSeq" id="XP_049149763.1">
    <property type="nucleotide sequence ID" value="XM_049292617.1"/>
</dbReference>
<sequence length="71" mass="7618">MENEKAPLQPGPISLAHLSAPGQASWLLESTLPLPDLVNSQGSPGLPAFSTVNDGRWDTLIHSLYQSHEAK</sequence>
<dbReference type="EMBL" id="CP019479">
    <property type="protein sequence ID" value="UQC88157.1"/>
    <property type="molecule type" value="Genomic_DNA"/>
</dbReference>
<organism evidence="1 2">
    <name type="scientific">Colletotrichum lupini</name>
    <dbReference type="NCBI Taxonomy" id="145971"/>
    <lineage>
        <taxon>Eukaryota</taxon>
        <taxon>Fungi</taxon>
        <taxon>Dikarya</taxon>
        <taxon>Ascomycota</taxon>
        <taxon>Pezizomycotina</taxon>
        <taxon>Sordariomycetes</taxon>
        <taxon>Hypocreomycetidae</taxon>
        <taxon>Glomerellales</taxon>
        <taxon>Glomerellaceae</taxon>
        <taxon>Colletotrichum</taxon>
        <taxon>Colletotrichum acutatum species complex</taxon>
    </lineage>
</organism>
<reference evidence="1" key="1">
    <citation type="journal article" date="2021" name="Mol. Plant Microbe Interact.">
        <title>Complete Genome Sequence of the Plant-Pathogenic Fungus Colletotrichum lupini.</title>
        <authorList>
            <person name="Baroncelli R."/>
            <person name="Pensec F."/>
            <person name="Da Lio D."/>
            <person name="Boufleur T."/>
            <person name="Vicente I."/>
            <person name="Sarrocco S."/>
            <person name="Picot A."/>
            <person name="Baraldi E."/>
            <person name="Sukno S."/>
            <person name="Thon M."/>
            <person name="Le Floch G."/>
        </authorList>
    </citation>
    <scope>NUCLEOTIDE SEQUENCE</scope>
    <source>
        <strain evidence="1">IMI 504893</strain>
    </source>
</reference>
<evidence type="ECO:0000313" key="1">
    <source>
        <dbReference type="EMBL" id="UQC88157.1"/>
    </source>
</evidence>
<protein>
    <submittedName>
        <fullName evidence="1">Uncharacterized protein</fullName>
    </submittedName>
</protein>
<proteinExistence type="predicted"/>
<gene>
    <name evidence="1" type="ORF">CLUP02_13680</name>
</gene>